<comment type="cofactor">
    <cofactor evidence="1">
        <name>FAD</name>
        <dbReference type="ChEBI" id="CHEBI:57692"/>
    </cofactor>
</comment>
<dbReference type="SUPFAM" id="SSF51905">
    <property type="entry name" value="FAD/NAD(P)-binding domain"/>
    <property type="match status" value="1"/>
</dbReference>
<reference evidence="9 10" key="1">
    <citation type="submission" date="2018-10" db="EMBL/GenBank/DDBJ databases">
        <title>Genomic Encyclopedia of Type Strains, Phase IV (KMG-IV): sequencing the most valuable type-strain genomes for metagenomic binning, comparative biology and taxonomic classification.</title>
        <authorList>
            <person name="Goeker M."/>
        </authorList>
    </citation>
    <scope>NUCLEOTIDE SEQUENCE [LARGE SCALE GENOMIC DNA]</scope>
    <source>
        <strain evidence="9 10">DSM 3303</strain>
    </source>
</reference>
<evidence type="ECO:0000256" key="3">
    <source>
        <dbReference type="ARBA" id="ARBA00005349"/>
    </source>
</evidence>
<feature type="domain" description="FAD-binding" evidence="8">
    <location>
        <begin position="6"/>
        <end position="341"/>
    </location>
</feature>
<evidence type="ECO:0000256" key="7">
    <source>
        <dbReference type="ARBA" id="ARBA00023033"/>
    </source>
</evidence>
<dbReference type="InterPro" id="IPR051205">
    <property type="entry name" value="UbiH/COQ6_monooxygenase"/>
</dbReference>
<dbReference type="InterPro" id="IPR002938">
    <property type="entry name" value="FAD-bd"/>
</dbReference>
<gene>
    <name evidence="9" type="ORF">C8E02_2007</name>
</gene>
<keyword evidence="6" id="KW-0560">Oxidoreductase</keyword>
<evidence type="ECO:0000256" key="2">
    <source>
        <dbReference type="ARBA" id="ARBA00004749"/>
    </source>
</evidence>
<dbReference type="GO" id="GO:0008682">
    <property type="term" value="F:3-demethoxyubiquinol 3-hydroxylase activity"/>
    <property type="evidence" value="ECO:0007669"/>
    <property type="project" value="TreeGrafter"/>
</dbReference>
<evidence type="ECO:0000256" key="4">
    <source>
        <dbReference type="ARBA" id="ARBA00022630"/>
    </source>
</evidence>
<keyword evidence="7" id="KW-0503">Monooxygenase</keyword>
<evidence type="ECO:0000313" key="10">
    <source>
        <dbReference type="Proteomes" id="UP000279384"/>
    </source>
</evidence>
<evidence type="ECO:0000256" key="1">
    <source>
        <dbReference type="ARBA" id="ARBA00001974"/>
    </source>
</evidence>
<proteinExistence type="inferred from homology"/>
<comment type="pathway">
    <text evidence="2">Cofactor biosynthesis; ubiquinone biosynthesis.</text>
</comment>
<name>A0A495BE57_VOGIN</name>
<sequence>MVEQADLFIVGGGMVGAALAAALADSGRRIVVLEQQAPAAFDPASAPDLRVSAISPASRQLLQRIGAWPYIEAMRSAPYQRMLVWENDEQEGTLFDAAELGETELGHIIENRIVQLACQQALAQHDNIELICPDLLQSLSEQGDHCLVTLGSGRQFAARLVVAADGAQSAARRLAGIGINSHDYPMHAFVATFAIEGGERDITWQQFTATGPQSLLPLPGDYASLVWYHQPARVRELETLSEAALIAAFQREFPARLPVLRQLVSRGSFALTRRHAQRYHRGRVVLAGDAAHTIHPLAGQGVNLGFQDVQALSALLHEAFRLGQDPAAPALLQRYQRQRMLPNHAMQRLMDAFCYGFGNSAPPLRLLRNLALKLANRPGRLKQEVVRYALGLSPLARGLRIALPGK</sequence>
<evidence type="ECO:0000256" key="6">
    <source>
        <dbReference type="ARBA" id="ARBA00023002"/>
    </source>
</evidence>
<dbReference type="PANTHER" id="PTHR43876">
    <property type="entry name" value="UBIQUINONE BIOSYNTHESIS MONOOXYGENASE COQ6, MITOCHONDRIAL"/>
    <property type="match status" value="1"/>
</dbReference>
<dbReference type="PRINTS" id="PR00420">
    <property type="entry name" value="RNGMNOXGNASE"/>
</dbReference>
<dbReference type="NCBIfam" id="TIGR01988">
    <property type="entry name" value="Ubi-OHases"/>
    <property type="match status" value="1"/>
</dbReference>
<organism evidence="9 10">
    <name type="scientific">Vogesella indigofera</name>
    <name type="common">Pseudomonas indigofera</name>
    <dbReference type="NCBI Taxonomy" id="45465"/>
    <lineage>
        <taxon>Bacteria</taxon>
        <taxon>Pseudomonadati</taxon>
        <taxon>Pseudomonadota</taxon>
        <taxon>Betaproteobacteria</taxon>
        <taxon>Neisseriales</taxon>
        <taxon>Chromobacteriaceae</taxon>
        <taxon>Vogesella</taxon>
    </lineage>
</organism>
<dbReference type="RefSeq" id="WP_120810607.1">
    <property type="nucleotide sequence ID" value="NZ_RBID01000014.1"/>
</dbReference>
<evidence type="ECO:0000256" key="5">
    <source>
        <dbReference type="ARBA" id="ARBA00022827"/>
    </source>
</evidence>
<dbReference type="UniPathway" id="UPA00232"/>
<evidence type="ECO:0000259" key="8">
    <source>
        <dbReference type="Pfam" id="PF01494"/>
    </source>
</evidence>
<dbReference type="EMBL" id="RBID01000014">
    <property type="protein sequence ID" value="RKQ59030.1"/>
    <property type="molecule type" value="Genomic_DNA"/>
</dbReference>
<keyword evidence="4" id="KW-0285">Flavoprotein</keyword>
<comment type="caution">
    <text evidence="9">The sequence shown here is derived from an EMBL/GenBank/DDBJ whole genome shotgun (WGS) entry which is preliminary data.</text>
</comment>
<dbReference type="GO" id="GO:0006744">
    <property type="term" value="P:ubiquinone biosynthetic process"/>
    <property type="evidence" value="ECO:0007669"/>
    <property type="project" value="UniProtKB-UniPathway"/>
</dbReference>
<dbReference type="Gene3D" id="3.50.50.60">
    <property type="entry name" value="FAD/NAD(P)-binding domain"/>
    <property type="match status" value="2"/>
</dbReference>
<dbReference type="InterPro" id="IPR010971">
    <property type="entry name" value="UbiH/COQ6"/>
</dbReference>
<dbReference type="PROSITE" id="PS01304">
    <property type="entry name" value="UBIH"/>
    <property type="match status" value="1"/>
</dbReference>
<protein>
    <submittedName>
        <fullName evidence="9">2-octaprenyl-3-methyl-6-methoxy-1,4-benzoquinol hydroxylase</fullName>
    </submittedName>
</protein>
<keyword evidence="5" id="KW-0274">FAD</keyword>
<dbReference type="GO" id="GO:0110142">
    <property type="term" value="C:ubiquinone biosynthesis complex"/>
    <property type="evidence" value="ECO:0007669"/>
    <property type="project" value="UniProtKB-ARBA"/>
</dbReference>
<dbReference type="GO" id="GO:0071949">
    <property type="term" value="F:FAD binding"/>
    <property type="evidence" value="ECO:0007669"/>
    <property type="project" value="InterPro"/>
</dbReference>
<dbReference type="InterPro" id="IPR036188">
    <property type="entry name" value="FAD/NAD-bd_sf"/>
</dbReference>
<dbReference type="PANTHER" id="PTHR43876:SF10">
    <property type="entry name" value="3-DEMETHOXYUBIQUINOL 3-HYDROXYLASE"/>
    <property type="match status" value="1"/>
</dbReference>
<accession>A0A495BE57</accession>
<dbReference type="FunFam" id="3.50.50.60:FF:000021">
    <property type="entry name" value="Ubiquinone biosynthesis monooxygenase COQ6"/>
    <property type="match status" value="1"/>
</dbReference>
<dbReference type="Proteomes" id="UP000279384">
    <property type="component" value="Unassembled WGS sequence"/>
</dbReference>
<dbReference type="InterPro" id="IPR018168">
    <property type="entry name" value="Ubi_Hdrlase_CS"/>
</dbReference>
<dbReference type="AlphaFoldDB" id="A0A495BE57"/>
<dbReference type="Pfam" id="PF01494">
    <property type="entry name" value="FAD_binding_3"/>
    <property type="match status" value="1"/>
</dbReference>
<comment type="similarity">
    <text evidence="3">Belongs to the UbiH/COQ6 family.</text>
</comment>
<evidence type="ECO:0000313" key="9">
    <source>
        <dbReference type="EMBL" id="RKQ59030.1"/>
    </source>
</evidence>